<dbReference type="STRING" id="543379.A0A232F4J0"/>
<evidence type="ECO:0000256" key="8">
    <source>
        <dbReference type="ARBA" id="ARBA00023136"/>
    </source>
</evidence>
<feature type="domain" description="FAST kinase-like protein subdomain 2" evidence="14">
    <location>
        <begin position="403"/>
        <end position="488"/>
    </location>
</feature>
<accession>A0A232F4J0</accession>
<feature type="domain" description="FAST kinase leucine-rich" evidence="13">
    <location>
        <begin position="321"/>
        <end position="390"/>
    </location>
</feature>
<dbReference type="FunFam" id="3.30.450.60:FF:000005">
    <property type="entry name" value="AP complex subunit sigma"/>
    <property type="match status" value="1"/>
</dbReference>
<feature type="domain" description="AP complex mu/sigma subunit" evidence="12">
    <location>
        <begin position="554"/>
        <end position="687"/>
    </location>
</feature>
<dbReference type="InterPro" id="IPR000804">
    <property type="entry name" value="Clathrin_sm-chain_CS"/>
</dbReference>
<dbReference type="InterPro" id="IPR010622">
    <property type="entry name" value="FAST_Leu-rich"/>
</dbReference>
<comment type="caution">
    <text evidence="15">The sequence shown here is derived from an EMBL/GenBank/DDBJ whole genome shotgun (WGS) entry which is preliminary data.</text>
</comment>
<evidence type="ECO:0000256" key="10">
    <source>
        <dbReference type="ARBA" id="ARBA00023329"/>
    </source>
</evidence>
<sequence>MSDIRVLMAMLQLGGTLSNSTVRITPRVSWWITAQHLLSASSMSTIPNPVEDSSKHEKFVKTPIKQRTAQKKINVDGSLITAAFKSLLEPPNKKEETTENITKLNDRINAATTVDEVLSTAENPEFNSQNAYSVVYVLCNWVTSGKIKMDEIQTDKRYLKICSMLGIKTNTAVVNRKQDEDDNYNSAVYGLLQTEKTKKQIERFNVYEIITVLSTLAAKQKRTTPLLKMLTSEIANTKENLNIKQLGDILYSVAVLNFYDEVLMNKISKDLYTAIPSNERHAVIGSILTSLGVLRYRNERLLNLLSVWIVEHRNIIRPQEISSLMKTLAHLGFTPANFNEVLEHIITPLKESEMCQSSDWLDIVWALTVLNKATPEHYTSVLNSGFLNRIFDSSETESVNAFKLLNVNAAARLMIKDYTGPLLPEDSRLFDTTILRTKEKAALSNSVVSALKILLPSDSIYLNININTKMGFLLDAEFCVDSKCAPLPVNSKSDQDKQVFRIGVLTCNYHEFCRGANVVLGPVNLRKSLLEQQGYKVLLIPYTKVNIKDKLVTRVNRQGKLRLQKWYVAHPDKLKKKITRELITTILARKPKMSSFLEWKDVKVVYKRYASLYFCCAIEQNDNELLTLEIIHRYVELLDKYFGSVCELDIIFNFEKAYFILDELLVGGEIQETSKKNVLKAIAAQDLLQEVSHGDVPIEL</sequence>
<dbReference type="CDD" id="cd14831">
    <property type="entry name" value="AP1_sigma"/>
    <property type="match status" value="1"/>
</dbReference>
<evidence type="ECO:0000256" key="4">
    <source>
        <dbReference type="ARBA" id="ARBA00006972"/>
    </source>
</evidence>
<comment type="similarity">
    <text evidence="4">Belongs to the adaptor complexes small subunit family.</text>
</comment>
<evidence type="ECO:0008006" key="17">
    <source>
        <dbReference type="Google" id="ProtNLM"/>
    </source>
</evidence>
<dbReference type="Pfam" id="PF01217">
    <property type="entry name" value="Clat_adaptor_s"/>
    <property type="match status" value="1"/>
</dbReference>
<dbReference type="AlphaFoldDB" id="A0A232F4J0"/>
<keyword evidence="16" id="KW-1185">Reference proteome</keyword>
<dbReference type="PROSITE" id="PS00989">
    <property type="entry name" value="CLAT_ADAPTOR_S"/>
    <property type="match status" value="1"/>
</dbReference>
<evidence type="ECO:0000259" key="14">
    <source>
        <dbReference type="Pfam" id="PF08368"/>
    </source>
</evidence>
<dbReference type="InterPro" id="IPR016635">
    <property type="entry name" value="AP_complex_ssu"/>
</dbReference>
<dbReference type="InterPro" id="IPR044733">
    <property type="entry name" value="AP1_sigma"/>
</dbReference>
<dbReference type="Gene3D" id="3.30.450.60">
    <property type="match status" value="1"/>
</dbReference>
<dbReference type="InterPro" id="IPR011012">
    <property type="entry name" value="Longin-like_dom_sf"/>
</dbReference>
<proteinExistence type="inferred from homology"/>
<evidence type="ECO:0000256" key="11">
    <source>
        <dbReference type="ARBA" id="ARBA00065677"/>
    </source>
</evidence>
<reference evidence="15 16" key="1">
    <citation type="journal article" date="2017" name="Curr. Biol.">
        <title>The Evolution of Venom by Co-option of Single-Copy Genes.</title>
        <authorList>
            <person name="Martinson E.O."/>
            <person name="Mrinalini"/>
            <person name="Kelkar Y.D."/>
            <person name="Chang C.H."/>
            <person name="Werren J.H."/>
        </authorList>
    </citation>
    <scope>NUCLEOTIDE SEQUENCE [LARGE SCALE GENOMIC DNA]</scope>
    <source>
        <strain evidence="15 16">Alberta</strain>
        <tissue evidence="15">Whole body</tissue>
    </source>
</reference>
<protein>
    <recommendedName>
        <fullName evidence="17">AP complex mu/sigma subunit domain-containing protein</fullName>
    </recommendedName>
</protein>
<dbReference type="OrthoDB" id="6501018at2759"/>
<evidence type="ECO:0000256" key="5">
    <source>
        <dbReference type="ARBA" id="ARBA00022448"/>
    </source>
</evidence>
<evidence type="ECO:0000256" key="1">
    <source>
        <dbReference type="ARBA" id="ARBA00004180"/>
    </source>
</evidence>
<evidence type="ECO:0000256" key="9">
    <source>
        <dbReference type="ARBA" id="ARBA00023176"/>
    </source>
</evidence>
<evidence type="ECO:0000256" key="7">
    <source>
        <dbReference type="ARBA" id="ARBA00023034"/>
    </source>
</evidence>
<dbReference type="EMBL" id="NNAY01001035">
    <property type="protein sequence ID" value="OXU25398.1"/>
    <property type="molecule type" value="Genomic_DNA"/>
</dbReference>
<evidence type="ECO:0000256" key="2">
    <source>
        <dbReference type="ARBA" id="ARBA00004555"/>
    </source>
</evidence>
<evidence type="ECO:0000259" key="12">
    <source>
        <dbReference type="Pfam" id="PF01217"/>
    </source>
</evidence>
<evidence type="ECO:0000313" key="16">
    <source>
        <dbReference type="Proteomes" id="UP000215335"/>
    </source>
</evidence>
<dbReference type="InterPro" id="IPR022775">
    <property type="entry name" value="AP_mu_sigma_su"/>
</dbReference>
<dbReference type="GO" id="GO:0005905">
    <property type="term" value="C:clathrin-coated pit"/>
    <property type="evidence" value="ECO:0007669"/>
    <property type="project" value="UniProtKB-SubCell"/>
</dbReference>
<dbReference type="Proteomes" id="UP000215335">
    <property type="component" value="Unassembled WGS sequence"/>
</dbReference>
<keyword evidence="10" id="KW-0968">Cytoplasmic vesicle</keyword>
<dbReference type="Pfam" id="PF08368">
    <property type="entry name" value="FAST_2"/>
    <property type="match status" value="1"/>
</dbReference>
<dbReference type="GO" id="GO:0044528">
    <property type="term" value="P:regulation of mitochondrial mRNA stability"/>
    <property type="evidence" value="ECO:0007669"/>
    <property type="project" value="InterPro"/>
</dbReference>
<evidence type="ECO:0000256" key="6">
    <source>
        <dbReference type="ARBA" id="ARBA00022927"/>
    </source>
</evidence>
<keyword evidence="6" id="KW-0653">Protein transport</keyword>
<evidence type="ECO:0000259" key="13">
    <source>
        <dbReference type="Pfam" id="PF06743"/>
    </source>
</evidence>
<gene>
    <name evidence="15" type="ORF">TSAR_016988</name>
</gene>
<organism evidence="15 16">
    <name type="scientific">Trichomalopsis sarcophagae</name>
    <dbReference type="NCBI Taxonomy" id="543379"/>
    <lineage>
        <taxon>Eukaryota</taxon>
        <taxon>Metazoa</taxon>
        <taxon>Ecdysozoa</taxon>
        <taxon>Arthropoda</taxon>
        <taxon>Hexapoda</taxon>
        <taxon>Insecta</taxon>
        <taxon>Pterygota</taxon>
        <taxon>Neoptera</taxon>
        <taxon>Endopterygota</taxon>
        <taxon>Hymenoptera</taxon>
        <taxon>Apocrita</taxon>
        <taxon>Proctotrupomorpha</taxon>
        <taxon>Chalcidoidea</taxon>
        <taxon>Pteromalidae</taxon>
        <taxon>Pteromalinae</taxon>
        <taxon>Trichomalopsis</taxon>
    </lineage>
</organism>
<evidence type="ECO:0000313" key="15">
    <source>
        <dbReference type="EMBL" id="OXU25398.1"/>
    </source>
</evidence>
<dbReference type="Pfam" id="PF06743">
    <property type="entry name" value="FAST_1"/>
    <property type="match status" value="1"/>
</dbReference>
<dbReference type="SUPFAM" id="SSF64356">
    <property type="entry name" value="SNARE-like"/>
    <property type="match status" value="1"/>
</dbReference>
<dbReference type="GO" id="GO:0035615">
    <property type="term" value="F:clathrin adaptor activity"/>
    <property type="evidence" value="ECO:0007669"/>
    <property type="project" value="InterPro"/>
</dbReference>
<evidence type="ECO:0000256" key="3">
    <source>
        <dbReference type="ARBA" id="ARBA00004600"/>
    </source>
</evidence>
<comment type="subcellular location">
    <subcellularLocation>
        <location evidence="1">Cytoplasmic vesicle membrane</location>
        <topology evidence="1">Peripheral membrane protein</topology>
        <orientation evidence="1">Cytoplasmic side</orientation>
    </subcellularLocation>
    <subcellularLocation>
        <location evidence="2">Golgi apparatus</location>
    </subcellularLocation>
    <subcellularLocation>
        <location evidence="3">Membrane</location>
        <location evidence="3">Clathrin-coated pit</location>
    </subcellularLocation>
</comment>
<dbReference type="GO" id="GO:0030121">
    <property type="term" value="C:AP-1 adaptor complex"/>
    <property type="evidence" value="ECO:0007669"/>
    <property type="project" value="InterPro"/>
</dbReference>
<name>A0A232F4J0_9HYME</name>
<keyword evidence="9" id="KW-0168">Coated pit</keyword>
<comment type="subunit">
    <text evidence="11">Adaptor protein complex 1 (AP-1) is a heterotetramer composed of two large adaptins (gamma-type subunit AP1G1 and beta-type subunit AP1B1), a medium adaptin (mu-type subunit AP1M1 or AP1M2) and a small adaptin (sigma-type subunit AP1S1 or AP1S2 or AP1S3).</text>
</comment>
<dbReference type="GO" id="GO:0006886">
    <property type="term" value="P:intracellular protein transport"/>
    <property type="evidence" value="ECO:0007669"/>
    <property type="project" value="InterPro"/>
</dbReference>
<dbReference type="InterPro" id="IPR013579">
    <property type="entry name" value="FAST_2"/>
</dbReference>
<keyword evidence="5" id="KW-0813">Transport</keyword>
<keyword evidence="7" id="KW-0333">Golgi apparatus</keyword>
<keyword evidence="8" id="KW-0472">Membrane</keyword>
<dbReference type="PANTHER" id="PTHR11753">
    <property type="entry name" value="ADAPTOR COMPLEXES SMALL SUBUNIT FAMILY"/>
    <property type="match status" value="1"/>
</dbReference>